<evidence type="ECO:0000313" key="10">
    <source>
        <dbReference type="Proteomes" id="UP000033615"/>
    </source>
</evidence>
<comment type="subcellular location">
    <subcellularLocation>
        <location evidence="1 7">Cell membrane</location>
        <topology evidence="1 7">Multi-pass membrane protein</topology>
    </subcellularLocation>
</comment>
<gene>
    <name evidence="9" type="ORF">VT50_0214030</name>
</gene>
<feature type="transmembrane region" description="Helical" evidence="7">
    <location>
        <begin position="41"/>
        <end position="65"/>
    </location>
</feature>
<dbReference type="Gene3D" id="1.10.3720.10">
    <property type="entry name" value="MetI-like"/>
    <property type="match status" value="1"/>
</dbReference>
<feature type="transmembrane region" description="Helical" evidence="7">
    <location>
        <begin position="184"/>
        <end position="207"/>
    </location>
</feature>
<protein>
    <submittedName>
        <fullName evidence="9">Sugar ABC transporter permease</fullName>
    </submittedName>
</protein>
<organism evidence="9 10">
    <name type="scientific">Streptomyces antioxidans</name>
    <dbReference type="NCBI Taxonomy" id="1507734"/>
    <lineage>
        <taxon>Bacteria</taxon>
        <taxon>Bacillati</taxon>
        <taxon>Actinomycetota</taxon>
        <taxon>Actinomycetes</taxon>
        <taxon>Kitasatosporales</taxon>
        <taxon>Streptomycetaceae</taxon>
        <taxon>Streptomyces</taxon>
    </lineage>
</organism>
<keyword evidence="10" id="KW-1185">Reference proteome</keyword>
<name>A0A1V4D675_9ACTN</name>
<feature type="transmembrane region" description="Helical" evidence="7">
    <location>
        <begin position="132"/>
        <end position="153"/>
    </location>
</feature>
<dbReference type="EMBL" id="LAKD02000032">
    <property type="protein sequence ID" value="OPF80256.1"/>
    <property type="molecule type" value="Genomic_DNA"/>
</dbReference>
<dbReference type="GO" id="GO:0005886">
    <property type="term" value="C:plasma membrane"/>
    <property type="evidence" value="ECO:0007669"/>
    <property type="project" value="UniProtKB-SubCell"/>
</dbReference>
<dbReference type="SUPFAM" id="SSF161098">
    <property type="entry name" value="MetI-like"/>
    <property type="match status" value="1"/>
</dbReference>
<keyword evidence="6 7" id="KW-0472">Membrane</keyword>
<comment type="caution">
    <text evidence="9">The sequence shown here is derived from an EMBL/GenBank/DDBJ whole genome shotgun (WGS) entry which is preliminary data.</text>
</comment>
<dbReference type="Pfam" id="PF00528">
    <property type="entry name" value="BPD_transp_1"/>
    <property type="match status" value="1"/>
</dbReference>
<dbReference type="InterPro" id="IPR035906">
    <property type="entry name" value="MetI-like_sf"/>
</dbReference>
<dbReference type="PANTHER" id="PTHR30193">
    <property type="entry name" value="ABC TRANSPORTER PERMEASE PROTEIN"/>
    <property type="match status" value="1"/>
</dbReference>
<dbReference type="Proteomes" id="UP000033615">
    <property type="component" value="Unassembled WGS sequence"/>
</dbReference>
<feature type="transmembrane region" description="Helical" evidence="7">
    <location>
        <begin position="103"/>
        <end position="125"/>
    </location>
</feature>
<evidence type="ECO:0000313" key="9">
    <source>
        <dbReference type="EMBL" id="OPF80256.1"/>
    </source>
</evidence>
<sequence>MASVSTPARRAAAGPRRTGFRRTGFRRAAATDRSRSGGAGWLFATPFLVFFTLFLIVPIGIGLWMSFTDASLTGHGDSNLVGLDNYTEAFGDGQVWQTLGNTVWFTVLTTVPLVLIALVMALLVYTGMPGQWLWRLAFFASHLLPVAVVYQIWSMLFQPDRGMLNGLLKIFGIDGIAWLTDEKYAMWSIALVTLWWTVGFNFLLYLAALQAIPDHLYEAAALDGAGAWRRLWSVTLPQLRRITGLIAVLQVMASLKVFDQIYLLTKGGPNGATRPILEYIYDTGFTNYRLGYASAVSYVFFGLIIILSIAQLKIFSRRED</sequence>
<keyword evidence="3" id="KW-1003">Cell membrane</keyword>
<dbReference type="RefSeq" id="WP_046088380.1">
    <property type="nucleotide sequence ID" value="NZ_LAKD02000032.1"/>
</dbReference>
<evidence type="ECO:0000256" key="6">
    <source>
        <dbReference type="ARBA" id="ARBA00023136"/>
    </source>
</evidence>
<reference evidence="9" key="1">
    <citation type="submission" date="2016-12" db="EMBL/GenBank/DDBJ databases">
        <title>Genome sequence of Streptomyces antioxidans MUSC 164.</title>
        <authorList>
            <person name="Lee L.-H."/>
            <person name="Ser H.-L."/>
        </authorList>
    </citation>
    <scope>NUCLEOTIDE SEQUENCE [LARGE SCALE GENOMIC DNA]</scope>
    <source>
        <strain evidence="9">MUSC 164</strain>
    </source>
</reference>
<dbReference type="AlphaFoldDB" id="A0A1V4D675"/>
<keyword evidence="4 7" id="KW-0812">Transmembrane</keyword>
<dbReference type="CDD" id="cd06261">
    <property type="entry name" value="TM_PBP2"/>
    <property type="match status" value="1"/>
</dbReference>
<dbReference type="GO" id="GO:0055085">
    <property type="term" value="P:transmembrane transport"/>
    <property type="evidence" value="ECO:0007669"/>
    <property type="project" value="InterPro"/>
</dbReference>
<evidence type="ECO:0000256" key="1">
    <source>
        <dbReference type="ARBA" id="ARBA00004651"/>
    </source>
</evidence>
<proteinExistence type="inferred from homology"/>
<dbReference type="OrthoDB" id="9805974at2"/>
<evidence type="ECO:0000256" key="5">
    <source>
        <dbReference type="ARBA" id="ARBA00022989"/>
    </source>
</evidence>
<feature type="transmembrane region" description="Helical" evidence="7">
    <location>
        <begin position="290"/>
        <end position="310"/>
    </location>
</feature>
<evidence type="ECO:0000256" key="2">
    <source>
        <dbReference type="ARBA" id="ARBA00022448"/>
    </source>
</evidence>
<keyword evidence="5 7" id="KW-1133">Transmembrane helix</keyword>
<keyword evidence="2 7" id="KW-0813">Transport</keyword>
<dbReference type="PROSITE" id="PS50928">
    <property type="entry name" value="ABC_TM1"/>
    <property type="match status" value="1"/>
</dbReference>
<evidence type="ECO:0000256" key="4">
    <source>
        <dbReference type="ARBA" id="ARBA00022692"/>
    </source>
</evidence>
<feature type="domain" description="ABC transmembrane type-1" evidence="8">
    <location>
        <begin position="99"/>
        <end position="311"/>
    </location>
</feature>
<evidence type="ECO:0000256" key="7">
    <source>
        <dbReference type="RuleBase" id="RU363032"/>
    </source>
</evidence>
<evidence type="ECO:0000256" key="3">
    <source>
        <dbReference type="ARBA" id="ARBA00022475"/>
    </source>
</evidence>
<comment type="similarity">
    <text evidence="7">Belongs to the binding-protein-dependent transport system permease family.</text>
</comment>
<accession>A0A1V4D675</accession>
<dbReference type="InterPro" id="IPR051393">
    <property type="entry name" value="ABC_transporter_permease"/>
</dbReference>
<evidence type="ECO:0000259" key="8">
    <source>
        <dbReference type="PROSITE" id="PS50928"/>
    </source>
</evidence>
<dbReference type="InterPro" id="IPR000515">
    <property type="entry name" value="MetI-like"/>
</dbReference>
<dbReference type="PANTHER" id="PTHR30193:SF41">
    <property type="entry name" value="DIACETYLCHITOBIOSE UPTAKE SYSTEM PERMEASE PROTEIN NGCF"/>
    <property type="match status" value="1"/>
</dbReference>